<keyword evidence="3" id="KW-1185">Reference proteome</keyword>
<reference evidence="2 3" key="1">
    <citation type="submission" date="2024-02" db="EMBL/GenBank/DDBJ databases">
        <title>High-quality chromosome-scale genome assembly of Pensacola bahiagrass (Paspalum notatum Flugge var. saurae).</title>
        <authorList>
            <person name="Vega J.M."/>
            <person name="Podio M."/>
            <person name="Orjuela J."/>
            <person name="Siena L.A."/>
            <person name="Pessino S.C."/>
            <person name="Combes M.C."/>
            <person name="Mariac C."/>
            <person name="Albertini E."/>
            <person name="Pupilli F."/>
            <person name="Ortiz J.P.A."/>
            <person name="Leblanc O."/>
        </authorList>
    </citation>
    <scope>NUCLEOTIDE SEQUENCE [LARGE SCALE GENOMIC DNA]</scope>
    <source>
        <strain evidence="2">R1</strain>
        <tissue evidence="2">Leaf</tissue>
    </source>
</reference>
<accession>A0AAQ3T9H2</accession>
<evidence type="ECO:0000313" key="2">
    <source>
        <dbReference type="EMBL" id="WVZ69348.1"/>
    </source>
</evidence>
<dbReference type="InterPro" id="IPR050214">
    <property type="entry name" value="Cys_Synth/Cystath_Beta-Synth"/>
</dbReference>
<dbReference type="AlphaFoldDB" id="A0AAQ3T9H2"/>
<evidence type="ECO:0000313" key="3">
    <source>
        <dbReference type="Proteomes" id="UP001341281"/>
    </source>
</evidence>
<evidence type="ECO:0000256" key="1">
    <source>
        <dbReference type="SAM" id="MobiDB-lite"/>
    </source>
</evidence>
<organism evidence="2 3">
    <name type="scientific">Paspalum notatum var. saurae</name>
    <dbReference type="NCBI Taxonomy" id="547442"/>
    <lineage>
        <taxon>Eukaryota</taxon>
        <taxon>Viridiplantae</taxon>
        <taxon>Streptophyta</taxon>
        <taxon>Embryophyta</taxon>
        <taxon>Tracheophyta</taxon>
        <taxon>Spermatophyta</taxon>
        <taxon>Magnoliopsida</taxon>
        <taxon>Liliopsida</taxon>
        <taxon>Poales</taxon>
        <taxon>Poaceae</taxon>
        <taxon>PACMAD clade</taxon>
        <taxon>Panicoideae</taxon>
        <taxon>Andropogonodae</taxon>
        <taxon>Paspaleae</taxon>
        <taxon>Paspalinae</taxon>
        <taxon>Paspalum</taxon>
    </lineage>
</organism>
<dbReference type="SUPFAM" id="SSF53686">
    <property type="entry name" value="Tryptophan synthase beta subunit-like PLP-dependent enzymes"/>
    <property type="match status" value="1"/>
</dbReference>
<dbReference type="PANTHER" id="PTHR10314">
    <property type="entry name" value="CYSTATHIONINE BETA-SYNTHASE"/>
    <property type="match status" value="1"/>
</dbReference>
<gene>
    <name evidence="2" type="ORF">U9M48_018146</name>
</gene>
<name>A0AAQ3T9H2_PASNO</name>
<dbReference type="EMBL" id="CP144748">
    <property type="protein sequence ID" value="WVZ69348.1"/>
    <property type="molecule type" value="Genomic_DNA"/>
</dbReference>
<protein>
    <submittedName>
        <fullName evidence="2">Uncharacterized protein</fullName>
    </submittedName>
</protein>
<feature type="region of interest" description="Disordered" evidence="1">
    <location>
        <begin position="165"/>
        <end position="185"/>
    </location>
</feature>
<feature type="compositionally biased region" description="Polar residues" evidence="1">
    <location>
        <begin position="172"/>
        <end position="185"/>
    </location>
</feature>
<dbReference type="InterPro" id="IPR036052">
    <property type="entry name" value="TrpB-like_PALP_sf"/>
</dbReference>
<dbReference type="Proteomes" id="UP001341281">
    <property type="component" value="Chromosome 04"/>
</dbReference>
<proteinExistence type="predicted"/>
<dbReference type="Gene3D" id="3.40.50.1100">
    <property type="match status" value="1"/>
</dbReference>
<sequence>MGGVLVALWRQESGWGPRRRLAYTVCVGRCVLPRALPGGTGPHKIQGIGADFTPRVLDVDLIGETLQVSSNEAIETAKALALKEGLLVGISFGAAADAAVRLVKRPENAGKLFVKEQTMPISSCFQRANGHTGAVFVVVVDWIAATGAMERANIENPWASTSLFRADEARQSPRQQELQRQPTTD</sequence>